<proteinExistence type="predicted"/>
<reference evidence="1 2" key="1">
    <citation type="journal article" date="2019" name="Sci. Rep.">
        <title>Orb-weaving spider Araneus ventricosus genome elucidates the spidroin gene catalogue.</title>
        <authorList>
            <person name="Kono N."/>
            <person name="Nakamura H."/>
            <person name="Ohtoshi R."/>
            <person name="Moran D.A.P."/>
            <person name="Shinohara A."/>
            <person name="Yoshida Y."/>
            <person name="Fujiwara M."/>
            <person name="Mori M."/>
            <person name="Tomita M."/>
            <person name="Arakawa K."/>
        </authorList>
    </citation>
    <scope>NUCLEOTIDE SEQUENCE [LARGE SCALE GENOMIC DNA]</scope>
</reference>
<sequence>MGAEALRSTQVVLPFSFNEINSFCLSDLFFIKRKEGKELKNSCTQKQHQKSERNWSFPSQSEEKIELGLPQLVHEFICFSGTDLDSSKEVADTGYQ</sequence>
<dbReference type="Proteomes" id="UP000499080">
    <property type="component" value="Unassembled WGS sequence"/>
</dbReference>
<name>A0A4Y1ZQY6_ARAVE</name>
<organism evidence="1 2">
    <name type="scientific">Araneus ventricosus</name>
    <name type="common">Orbweaver spider</name>
    <name type="synonym">Epeira ventricosa</name>
    <dbReference type="NCBI Taxonomy" id="182803"/>
    <lineage>
        <taxon>Eukaryota</taxon>
        <taxon>Metazoa</taxon>
        <taxon>Ecdysozoa</taxon>
        <taxon>Arthropoda</taxon>
        <taxon>Chelicerata</taxon>
        <taxon>Arachnida</taxon>
        <taxon>Araneae</taxon>
        <taxon>Araneomorphae</taxon>
        <taxon>Entelegynae</taxon>
        <taxon>Araneoidea</taxon>
        <taxon>Araneidae</taxon>
        <taxon>Araneus</taxon>
    </lineage>
</organism>
<protein>
    <submittedName>
        <fullName evidence="1">Uncharacterized protein</fullName>
    </submittedName>
</protein>
<dbReference type="AlphaFoldDB" id="A0A4Y1ZQY6"/>
<dbReference type="EMBL" id="BGPR01152285">
    <property type="protein sequence ID" value="GBL62848.1"/>
    <property type="molecule type" value="Genomic_DNA"/>
</dbReference>
<accession>A0A4Y1ZQY6</accession>
<gene>
    <name evidence="1" type="ORF">AVEN_157182_1</name>
</gene>
<evidence type="ECO:0000313" key="1">
    <source>
        <dbReference type="EMBL" id="GBL62848.1"/>
    </source>
</evidence>
<comment type="caution">
    <text evidence="1">The sequence shown here is derived from an EMBL/GenBank/DDBJ whole genome shotgun (WGS) entry which is preliminary data.</text>
</comment>
<evidence type="ECO:0000313" key="2">
    <source>
        <dbReference type="Proteomes" id="UP000499080"/>
    </source>
</evidence>
<keyword evidence="2" id="KW-1185">Reference proteome</keyword>